<protein>
    <submittedName>
        <fullName evidence="3">Acetyltransferase (GNAT) family protein</fullName>
    </submittedName>
</protein>
<dbReference type="InterPro" id="IPR050769">
    <property type="entry name" value="NAT_camello-type"/>
</dbReference>
<dbReference type="EMBL" id="AAOW01000040">
    <property type="protein sequence ID" value="EAR59624.1"/>
    <property type="molecule type" value="Genomic_DNA"/>
</dbReference>
<reference evidence="3 4" key="1">
    <citation type="submission" date="2006-02" db="EMBL/GenBank/DDBJ databases">
        <authorList>
            <person name="Pinhassi J."/>
            <person name="Pedros-Alio C."/>
            <person name="Ferriera S."/>
            <person name="Johnson J."/>
            <person name="Kravitz S."/>
            <person name="Halpern A."/>
            <person name="Remington K."/>
            <person name="Beeson K."/>
            <person name="Tran B."/>
            <person name="Rogers Y.-H."/>
            <person name="Friedman R."/>
            <person name="Venter J.C."/>
        </authorList>
    </citation>
    <scope>NUCLEOTIDE SEQUENCE [LARGE SCALE GENOMIC DNA]</scope>
    <source>
        <strain evidence="3 4">MED92</strain>
    </source>
</reference>
<keyword evidence="1 3" id="KW-0808">Transferase</keyword>
<comment type="caution">
    <text evidence="3">The sequence shown here is derived from an EMBL/GenBank/DDBJ whole genome shotgun (WGS) entry which is preliminary data.</text>
</comment>
<organism evidence="3 4">
    <name type="scientific">Neptuniibacter caesariensis</name>
    <dbReference type="NCBI Taxonomy" id="207954"/>
    <lineage>
        <taxon>Bacteria</taxon>
        <taxon>Pseudomonadati</taxon>
        <taxon>Pseudomonadota</taxon>
        <taxon>Gammaproteobacteria</taxon>
        <taxon>Oceanospirillales</taxon>
        <taxon>Oceanospirillaceae</taxon>
        <taxon>Neptuniibacter</taxon>
    </lineage>
</organism>
<keyword evidence="4" id="KW-1185">Reference proteome</keyword>
<evidence type="ECO:0000313" key="3">
    <source>
        <dbReference type="EMBL" id="EAR59624.1"/>
    </source>
</evidence>
<feature type="domain" description="N-acetyltransferase" evidence="2">
    <location>
        <begin position="1"/>
        <end position="159"/>
    </location>
</feature>
<dbReference type="InterPro" id="IPR000182">
    <property type="entry name" value="GNAT_dom"/>
</dbReference>
<dbReference type="PROSITE" id="PS51186">
    <property type="entry name" value="GNAT"/>
    <property type="match status" value="1"/>
</dbReference>
<dbReference type="SUPFAM" id="SSF55729">
    <property type="entry name" value="Acyl-CoA N-acyltransferases (Nat)"/>
    <property type="match status" value="1"/>
</dbReference>
<dbReference type="OrthoDB" id="9805924at2"/>
<dbReference type="GO" id="GO:0008080">
    <property type="term" value="F:N-acetyltransferase activity"/>
    <property type="evidence" value="ECO:0007669"/>
    <property type="project" value="InterPro"/>
</dbReference>
<dbReference type="InterPro" id="IPR016181">
    <property type="entry name" value="Acyl_CoA_acyltransferase"/>
</dbReference>
<evidence type="ECO:0000313" key="4">
    <source>
        <dbReference type="Proteomes" id="UP000002171"/>
    </source>
</evidence>
<sequence length="159" mass="18258">MSIAKASIEDAEKIARIISESNKDVAEAFNLNISNNPKHPSFCNKKWVLSDFKRGEEYFVFDNGTSGIGCVAFESPRPDIAYLNRLSVLPEHRRYGIGEQLVRHIFAYAKSKGVQRVSIGIIAEHIKLKNWYLKLGFEAREVKTFPHLPFDVQYMYFDL</sequence>
<dbReference type="CDD" id="cd04301">
    <property type="entry name" value="NAT_SF"/>
    <property type="match status" value="1"/>
</dbReference>
<dbReference type="PANTHER" id="PTHR13947">
    <property type="entry name" value="GNAT FAMILY N-ACETYLTRANSFERASE"/>
    <property type="match status" value="1"/>
</dbReference>
<dbReference type="PANTHER" id="PTHR13947:SF37">
    <property type="entry name" value="LD18367P"/>
    <property type="match status" value="1"/>
</dbReference>
<dbReference type="Pfam" id="PF00583">
    <property type="entry name" value="Acetyltransf_1"/>
    <property type="match status" value="1"/>
</dbReference>
<evidence type="ECO:0000256" key="1">
    <source>
        <dbReference type="ARBA" id="ARBA00022679"/>
    </source>
</evidence>
<dbReference type="RefSeq" id="WP_007023068.1">
    <property type="nucleotide sequence ID" value="NZ_CH724129.1"/>
</dbReference>
<proteinExistence type="predicted"/>
<name>A0A7U8C1T9_NEPCE</name>
<accession>A0A7U8C1T9</accession>
<evidence type="ECO:0000259" key="2">
    <source>
        <dbReference type="PROSITE" id="PS51186"/>
    </source>
</evidence>
<dbReference type="Gene3D" id="3.40.630.30">
    <property type="match status" value="1"/>
</dbReference>
<dbReference type="AlphaFoldDB" id="A0A7U8C1T9"/>
<dbReference type="Proteomes" id="UP000002171">
    <property type="component" value="Unassembled WGS sequence"/>
</dbReference>
<gene>
    <name evidence="3" type="ORF">MED92_00145</name>
</gene>